<sequence>MASRIGAGILAVLGTLLLIVGIVAGFARYEVLDSARFAANADQIRKDPQVANQLGIVIGDRVVAANPDLRLLRPLVQRTATSVLTKDSLTPLVAGAVQPVHEAIVSGRASDAALELNQVGAQVVEALHTVRPDLQISAPSDLTVGQQVLGAQQALETAAKASRWVSLASWLSPLIGVLLLLVAGGLRGGGRRAIRWLGVGLICAAAIFAIVVGVGALLAHSIAVTSVATASIKAGWAQFAPTMWILAGIVAAVGVVVTALSHLRKDPQRG</sequence>
<evidence type="ECO:0000313" key="3">
    <source>
        <dbReference type="Proteomes" id="UP000250028"/>
    </source>
</evidence>
<reference evidence="3" key="1">
    <citation type="submission" date="2016-10" db="EMBL/GenBank/DDBJ databases">
        <authorList>
            <person name="Varghese N."/>
            <person name="Submissions S."/>
        </authorList>
    </citation>
    <scope>NUCLEOTIDE SEQUENCE [LARGE SCALE GENOMIC DNA]</scope>
    <source>
        <strain evidence="3">DSM 22951</strain>
    </source>
</reference>
<feature type="transmembrane region" description="Helical" evidence="1">
    <location>
        <begin position="7"/>
        <end position="27"/>
    </location>
</feature>
<name>A0A2Y9A1L2_9MICO</name>
<gene>
    <name evidence="2" type="ORF">SAMN04489750_3477</name>
</gene>
<dbReference type="Proteomes" id="UP000250028">
    <property type="component" value="Unassembled WGS sequence"/>
</dbReference>
<keyword evidence="1" id="KW-0812">Transmembrane</keyword>
<keyword evidence="3" id="KW-1185">Reference proteome</keyword>
<dbReference type="AlphaFoldDB" id="A0A2Y9A1L2"/>
<evidence type="ECO:0000313" key="2">
    <source>
        <dbReference type="EMBL" id="SSA36097.1"/>
    </source>
</evidence>
<accession>A0A2Y9A1L2</accession>
<evidence type="ECO:0000256" key="1">
    <source>
        <dbReference type="SAM" id="Phobius"/>
    </source>
</evidence>
<protein>
    <submittedName>
        <fullName evidence="2">Uncharacterized protein</fullName>
    </submittedName>
</protein>
<dbReference type="RefSeq" id="WP_109687819.1">
    <property type="nucleotide sequence ID" value="NZ_QGDN01000001.1"/>
</dbReference>
<feature type="transmembrane region" description="Helical" evidence="1">
    <location>
        <begin position="243"/>
        <end position="263"/>
    </location>
</feature>
<feature type="transmembrane region" description="Helical" evidence="1">
    <location>
        <begin position="196"/>
        <end position="223"/>
    </location>
</feature>
<keyword evidence="1" id="KW-0472">Membrane</keyword>
<dbReference type="EMBL" id="UESZ01000001">
    <property type="protein sequence ID" value="SSA36097.1"/>
    <property type="molecule type" value="Genomic_DNA"/>
</dbReference>
<keyword evidence="1" id="KW-1133">Transmembrane helix</keyword>
<feature type="transmembrane region" description="Helical" evidence="1">
    <location>
        <begin position="164"/>
        <end position="184"/>
    </location>
</feature>
<organism evidence="2 3">
    <name type="scientific">Branchiibius hedensis</name>
    <dbReference type="NCBI Taxonomy" id="672460"/>
    <lineage>
        <taxon>Bacteria</taxon>
        <taxon>Bacillati</taxon>
        <taxon>Actinomycetota</taxon>
        <taxon>Actinomycetes</taxon>
        <taxon>Micrococcales</taxon>
        <taxon>Dermacoccaceae</taxon>
        <taxon>Branchiibius</taxon>
    </lineage>
</organism>
<proteinExistence type="predicted"/>